<feature type="region of interest" description="Disordered" evidence="1">
    <location>
        <begin position="78"/>
        <end position="224"/>
    </location>
</feature>
<feature type="compositionally biased region" description="Basic and acidic residues" evidence="1">
    <location>
        <begin position="156"/>
        <end position="166"/>
    </location>
</feature>
<accession>A0ABS5KPG3</accession>
<organism evidence="2 3">
    <name type="scientific">Catenulispora pinistramenti</name>
    <dbReference type="NCBI Taxonomy" id="2705254"/>
    <lineage>
        <taxon>Bacteria</taxon>
        <taxon>Bacillati</taxon>
        <taxon>Actinomycetota</taxon>
        <taxon>Actinomycetes</taxon>
        <taxon>Catenulisporales</taxon>
        <taxon>Catenulisporaceae</taxon>
        <taxon>Catenulispora</taxon>
    </lineage>
</organism>
<gene>
    <name evidence="2" type="ORF">KGQ19_13785</name>
</gene>
<keyword evidence="3" id="KW-1185">Reference proteome</keyword>
<dbReference type="Proteomes" id="UP000730482">
    <property type="component" value="Unassembled WGS sequence"/>
</dbReference>
<reference evidence="2 3" key="1">
    <citation type="submission" date="2020-02" db="EMBL/GenBank/DDBJ databases">
        <title>Acidophilic actinobacteria isolated from forest soil.</title>
        <authorList>
            <person name="Golinska P."/>
        </authorList>
    </citation>
    <scope>NUCLEOTIDE SEQUENCE [LARGE SCALE GENOMIC DNA]</scope>
    <source>
        <strain evidence="2 3">NL8</strain>
    </source>
</reference>
<evidence type="ECO:0000256" key="1">
    <source>
        <dbReference type="SAM" id="MobiDB-lite"/>
    </source>
</evidence>
<sequence length="249" mass="26826">MGAFEVVAQGAGGGADIDHGVGQQGPHGLHSRRDLAADPAVAFGQVLLSHRVGERVDETEQLVVDGFHLLGEPCRLDQPFTGAQERPRQVRVPDPNRPQYPVQRDGAGHEVPDSVQRLVGDRGVPRRRLGQPQQRMQRDGLAAAAQHLDRSAAAVERGHLPHDARSRGPALLDGPTHRIQPDPGHRARHSGRRTGRQLQAARTRRGQPGEPFPSGVHSWSPSRRRAGSGFGVGLDLADRGSAHAVNSML</sequence>
<evidence type="ECO:0000313" key="2">
    <source>
        <dbReference type="EMBL" id="MBS2547935.1"/>
    </source>
</evidence>
<protein>
    <submittedName>
        <fullName evidence="2">Uncharacterized protein</fullName>
    </submittedName>
</protein>
<evidence type="ECO:0000313" key="3">
    <source>
        <dbReference type="Proteomes" id="UP000730482"/>
    </source>
</evidence>
<feature type="compositionally biased region" description="Basic and acidic residues" evidence="1">
    <location>
        <begin position="175"/>
        <end position="185"/>
    </location>
</feature>
<name>A0ABS5KPG3_9ACTN</name>
<proteinExistence type="predicted"/>
<feature type="compositionally biased region" description="Basic residues" evidence="1">
    <location>
        <begin position="186"/>
        <end position="195"/>
    </location>
</feature>
<comment type="caution">
    <text evidence="2">The sequence shown here is derived from an EMBL/GenBank/DDBJ whole genome shotgun (WGS) entry which is preliminary data.</text>
</comment>
<dbReference type="EMBL" id="JAAFYZ010000038">
    <property type="protein sequence ID" value="MBS2547935.1"/>
    <property type="molecule type" value="Genomic_DNA"/>
</dbReference>